<dbReference type="Proteomes" id="UP001549047">
    <property type="component" value="Unassembled WGS sequence"/>
</dbReference>
<name>A0ABV2IUI5_9HYPH</name>
<protein>
    <recommendedName>
        <fullName evidence="3">DUF982 domain-containing protein</fullName>
    </recommendedName>
</protein>
<accession>A0ABV2IUI5</accession>
<dbReference type="InterPro" id="IPR010385">
    <property type="entry name" value="DUF982"/>
</dbReference>
<organism evidence="1 2">
    <name type="scientific">Rhizobium aquaticum</name>
    <dbReference type="NCBI Taxonomy" id="1549636"/>
    <lineage>
        <taxon>Bacteria</taxon>
        <taxon>Pseudomonadati</taxon>
        <taxon>Pseudomonadota</taxon>
        <taxon>Alphaproteobacteria</taxon>
        <taxon>Hyphomicrobiales</taxon>
        <taxon>Rhizobiaceae</taxon>
        <taxon>Rhizobium/Agrobacterium group</taxon>
        <taxon>Rhizobium</taxon>
    </lineage>
</organism>
<dbReference type="RefSeq" id="WP_354554733.1">
    <property type="nucleotide sequence ID" value="NZ_JBEPMB010000001.1"/>
</dbReference>
<dbReference type="Gene3D" id="6.10.250.730">
    <property type="match status" value="1"/>
</dbReference>
<keyword evidence="2" id="KW-1185">Reference proteome</keyword>
<sequence>MVTFANGAVRQFDCVHDALDCLQHEWPSPRGKRHQKATEVLASALARLAPVDEARNAFVSACVEAGILVPQLASKGRKTGKIAKALSGERVAATARLEGAG</sequence>
<dbReference type="EMBL" id="JBEPMB010000001">
    <property type="protein sequence ID" value="MET3612149.1"/>
    <property type="molecule type" value="Genomic_DNA"/>
</dbReference>
<reference evidence="1 2" key="1">
    <citation type="submission" date="2024-06" db="EMBL/GenBank/DDBJ databases">
        <title>Genomic Encyclopedia of Type Strains, Phase IV (KMG-IV): sequencing the most valuable type-strain genomes for metagenomic binning, comparative biology and taxonomic classification.</title>
        <authorList>
            <person name="Goeker M."/>
        </authorList>
    </citation>
    <scope>NUCLEOTIDE SEQUENCE [LARGE SCALE GENOMIC DNA]</scope>
    <source>
        <strain evidence="1 2">DSM 29780</strain>
    </source>
</reference>
<evidence type="ECO:0000313" key="1">
    <source>
        <dbReference type="EMBL" id="MET3612149.1"/>
    </source>
</evidence>
<gene>
    <name evidence="1" type="ORF">ABID16_000454</name>
</gene>
<dbReference type="Pfam" id="PF06169">
    <property type="entry name" value="DUF982"/>
    <property type="match status" value="1"/>
</dbReference>
<comment type="caution">
    <text evidence="1">The sequence shown here is derived from an EMBL/GenBank/DDBJ whole genome shotgun (WGS) entry which is preliminary data.</text>
</comment>
<evidence type="ECO:0008006" key="3">
    <source>
        <dbReference type="Google" id="ProtNLM"/>
    </source>
</evidence>
<proteinExistence type="predicted"/>
<evidence type="ECO:0000313" key="2">
    <source>
        <dbReference type="Proteomes" id="UP001549047"/>
    </source>
</evidence>